<comment type="caution">
    <text evidence="6">The sequence shown here is derived from an EMBL/GenBank/DDBJ whole genome shotgun (WGS) entry which is preliminary data.</text>
</comment>
<evidence type="ECO:0000256" key="4">
    <source>
        <dbReference type="SAM" id="MobiDB-lite"/>
    </source>
</evidence>
<feature type="region of interest" description="Disordered" evidence="4">
    <location>
        <begin position="209"/>
        <end position="287"/>
    </location>
</feature>
<dbReference type="SMART" id="SM00516">
    <property type="entry name" value="SEC14"/>
    <property type="match status" value="1"/>
</dbReference>
<reference evidence="7" key="1">
    <citation type="journal article" date="2016" name="Nat. Commun.">
        <title>The Gonium pectorale genome demonstrates co-option of cell cycle regulation during the evolution of multicellularity.</title>
        <authorList>
            <person name="Hanschen E.R."/>
            <person name="Marriage T.N."/>
            <person name="Ferris P.J."/>
            <person name="Hamaji T."/>
            <person name="Toyoda A."/>
            <person name="Fujiyama A."/>
            <person name="Neme R."/>
            <person name="Noguchi H."/>
            <person name="Minakuchi Y."/>
            <person name="Suzuki M."/>
            <person name="Kawai-Toyooka H."/>
            <person name="Smith D.R."/>
            <person name="Sparks H."/>
            <person name="Anderson J."/>
            <person name="Bakaric R."/>
            <person name="Luria V."/>
            <person name="Karger A."/>
            <person name="Kirschner M.W."/>
            <person name="Durand P.M."/>
            <person name="Michod R.E."/>
            <person name="Nozaki H."/>
            <person name="Olson B.J."/>
        </authorList>
    </citation>
    <scope>NUCLEOTIDE SEQUENCE [LARGE SCALE GENOMIC DNA]</scope>
    <source>
        <strain evidence="7">NIES-2863</strain>
    </source>
</reference>
<dbReference type="Proteomes" id="UP000075714">
    <property type="component" value="Unassembled WGS sequence"/>
</dbReference>
<organism evidence="6 7">
    <name type="scientific">Gonium pectorale</name>
    <name type="common">Green alga</name>
    <dbReference type="NCBI Taxonomy" id="33097"/>
    <lineage>
        <taxon>Eukaryota</taxon>
        <taxon>Viridiplantae</taxon>
        <taxon>Chlorophyta</taxon>
        <taxon>core chlorophytes</taxon>
        <taxon>Chlorophyceae</taxon>
        <taxon>CS clade</taxon>
        <taxon>Chlamydomonadales</taxon>
        <taxon>Volvocaceae</taxon>
        <taxon>Gonium</taxon>
    </lineage>
</organism>
<dbReference type="EMBL" id="LSYV01000015">
    <property type="protein sequence ID" value="KXZ50959.1"/>
    <property type="molecule type" value="Genomic_DNA"/>
</dbReference>
<evidence type="ECO:0000256" key="1">
    <source>
        <dbReference type="ARBA" id="ARBA00004202"/>
    </source>
</evidence>
<dbReference type="CDD" id="cd00170">
    <property type="entry name" value="SEC14"/>
    <property type="match status" value="1"/>
</dbReference>
<feature type="compositionally biased region" description="Basic residues" evidence="4">
    <location>
        <begin position="276"/>
        <end position="287"/>
    </location>
</feature>
<dbReference type="GO" id="GO:0000139">
    <property type="term" value="C:Golgi membrane"/>
    <property type="evidence" value="ECO:0007669"/>
    <property type="project" value="UniProtKB-SubCell"/>
</dbReference>
<evidence type="ECO:0000313" key="6">
    <source>
        <dbReference type="EMBL" id="KXZ50959.1"/>
    </source>
</evidence>
<dbReference type="Pfam" id="PF00650">
    <property type="entry name" value="CRAL_TRIO"/>
    <property type="match status" value="1"/>
</dbReference>
<evidence type="ECO:0000256" key="3">
    <source>
        <dbReference type="ARBA" id="ARBA00038020"/>
    </source>
</evidence>
<evidence type="ECO:0000259" key="5">
    <source>
        <dbReference type="PROSITE" id="PS50191"/>
    </source>
</evidence>
<dbReference type="PANTHER" id="PTHR45657:SF1">
    <property type="entry name" value="CRAL-TRIO DOMAIN-CONTAINING PROTEIN YKL091C-RELATED"/>
    <property type="match status" value="1"/>
</dbReference>
<dbReference type="PANTHER" id="PTHR45657">
    <property type="entry name" value="CRAL-TRIO DOMAIN-CONTAINING PROTEIN YKL091C-RELATED"/>
    <property type="match status" value="1"/>
</dbReference>
<dbReference type="GO" id="GO:0005886">
    <property type="term" value="C:plasma membrane"/>
    <property type="evidence" value="ECO:0007669"/>
    <property type="project" value="UniProtKB-SubCell"/>
</dbReference>
<gene>
    <name evidence="6" type="ORF">GPECTOR_14g203</name>
</gene>
<dbReference type="Gene3D" id="3.40.525.10">
    <property type="entry name" value="CRAL-TRIO lipid binding domain"/>
    <property type="match status" value="1"/>
</dbReference>
<dbReference type="OrthoDB" id="1434354at2759"/>
<dbReference type="InterPro" id="IPR036865">
    <property type="entry name" value="CRAL-TRIO_dom_sf"/>
</dbReference>
<feature type="domain" description="CRAL-TRIO" evidence="5">
    <location>
        <begin position="25"/>
        <end position="198"/>
    </location>
</feature>
<dbReference type="PROSITE" id="PS50191">
    <property type="entry name" value="CRAL_TRIO"/>
    <property type="match status" value="1"/>
</dbReference>
<dbReference type="SUPFAM" id="SSF52087">
    <property type="entry name" value="CRAL/TRIO domain"/>
    <property type="match status" value="1"/>
</dbReference>
<keyword evidence="7" id="KW-1185">Reference proteome</keyword>
<sequence length="287" mass="31661">MWESMLAWRREQRVDSIHEWFVFAEREEYDRVFPTGLHKTDKEGHPVLIQQLGRVNIGALYKVTTDDRIRLAHIAENEHLRRAVFPACSRAAGRPVDQLFTIIDLEGVAFTSMMRTTSLLKMFMAMDSNNYPETLAHMAIINAPGWFSTSWSAVKSVLSGDTVKKIQILGKDYQAALLQHIPRENLLVEYGGASAGRVTDNIGPWQEPLLPPVEMLPEPPASPLRPLPTALTGQEDDAEGGVDVTVHGAVSPVATGSGKADGGHSPPSGSPPPSAKRIHRRDLRHDP</sequence>
<comment type="subcellular location">
    <subcellularLocation>
        <location evidence="1">Cell membrane</location>
        <topology evidence="1">Peripheral membrane protein</topology>
    </subcellularLocation>
    <subcellularLocation>
        <location evidence="2">Golgi apparatus membrane</location>
        <topology evidence="2">Peripheral membrane protein</topology>
    </subcellularLocation>
</comment>
<dbReference type="InterPro" id="IPR051026">
    <property type="entry name" value="PI/PC_transfer"/>
</dbReference>
<accession>A0A150GM79</accession>
<comment type="similarity">
    <text evidence="3">Belongs to the SFH family.</text>
</comment>
<protein>
    <recommendedName>
        <fullName evidence="5">CRAL-TRIO domain-containing protein</fullName>
    </recommendedName>
</protein>
<dbReference type="InterPro" id="IPR001251">
    <property type="entry name" value="CRAL-TRIO_dom"/>
</dbReference>
<evidence type="ECO:0000313" key="7">
    <source>
        <dbReference type="Proteomes" id="UP000075714"/>
    </source>
</evidence>
<dbReference type="AlphaFoldDB" id="A0A150GM79"/>
<proteinExistence type="inferred from homology"/>
<feature type="compositionally biased region" description="Pro residues" evidence="4">
    <location>
        <begin position="217"/>
        <end position="226"/>
    </location>
</feature>
<evidence type="ECO:0000256" key="2">
    <source>
        <dbReference type="ARBA" id="ARBA00004395"/>
    </source>
</evidence>
<dbReference type="STRING" id="33097.A0A150GM79"/>
<name>A0A150GM79_GONPE</name>